<keyword evidence="3" id="KW-1185">Reference proteome</keyword>
<feature type="region of interest" description="Disordered" evidence="1">
    <location>
        <begin position="28"/>
        <end position="55"/>
    </location>
</feature>
<dbReference type="KEGG" id="mana:MAMMFC1_00796"/>
<proteinExistence type="predicted"/>
<organism evidence="2 3">
    <name type="scientific">Methylomusa anaerophila</name>
    <dbReference type="NCBI Taxonomy" id="1930071"/>
    <lineage>
        <taxon>Bacteria</taxon>
        <taxon>Bacillati</taxon>
        <taxon>Bacillota</taxon>
        <taxon>Negativicutes</taxon>
        <taxon>Selenomonadales</taxon>
        <taxon>Sporomusaceae</taxon>
        <taxon>Methylomusa</taxon>
    </lineage>
</organism>
<reference evidence="2 3" key="1">
    <citation type="journal article" date="2018" name="Int. J. Syst. Evol. Microbiol.">
        <title>Methylomusa anaerophila gen. nov., sp. nov., an anaerobic methanol-utilizing bacterium isolated from a microbial fuel cell.</title>
        <authorList>
            <person name="Amano N."/>
            <person name="Yamamuro A."/>
            <person name="Miyahara M."/>
            <person name="Kouzuma A."/>
            <person name="Abe T."/>
            <person name="Watanabe K."/>
        </authorList>
    </citation>
    <scope>NUCLEOTIDE SEQUENCE [LARGE SCALE GENOMIC DNA]</scope>
    <source>
        <strain evidence="2 3">MMFC1</strain>
    </source>
</reference>
<evidence type="ECO:0000313" key="3">
    <source>
        <dbReference type="Proteomes" id="UP000276437"/>
    </source>
</evidence>
<dbReference type="EMBL" id="AP018449">
    <property type="protein sequence ID" value="BBB90148.1"/>
    <property type="molecule type" value="Genomic_DNA"/>
</dbReference>
<dbReference type="AlphaFoldDB" id="A0A348AGF0"/>
<name>A0A348AGF0_9FIRM</name>
<feature type="compositionally biased region" description="Basic and acidic residues" evidence="1">
    <location>
        <begin position="28"/>
        <end position="38"/>
    </location>
</feature>
<dbReference type="RefSeq" id="WP_158618634.1">
    <property type="nucleotide sequence ID" value="NZ_AP018449.1"/>
</dbReference>
<protein>
    <submittedName>
        <fullName evidence="2">Uncharacterized protein</fullName>
    </submittedName>
</protein>
<evidence type="ECO:0000313" key="2">
    <source>
        <dbReference type="EMBL" id="BBB90148.1"/>
    </source>
</evidence>
<sequence>MPNKNCKNEQHCDERDRKSVEFARELIEKKNERHRDPDLPEYCPVQFPDDDKNKR</sequence>
<gene>
    <name evidence="2" type="ORF">MAMMFC1_00796</name>
</gene>
<dbReference type="Proteomes" id="UP000276437">
    <property type="component" value="Chromosome"/>
</dbReference>
<evidence type="ECO:0000256" key="1">
    <source>
        <dbReference type="SAM" id="MobiDB-lite"/>
    </source>
</evidence>
<accession>A0A348AGF0</accession>